<accession>A0ABP8R1S9</accession>
<evidence type="ECO:0000313" key="1">
    <source>
        <dbReference type="EMBL" id="GAA4515788.1"/>
    </source>
</evidence>
<sequence>MFYSIVSENWSSFVKKWSKEEKVLLVILPELDINSKLKETACGLSSANVEFTDNLEGCLNNFEAKNKAKKNVCRMIFPFDRNKFFSNNTDQKDKFESFDICPLFHSYPEELRKKLLSASWTHCVDYDLFVQRLSNVIASFLRGKKSRLVFDGIGASFFSCGKDEYKLSNVEVFFEGVNFRELLKMIFEKVGIELEFSGKESNERGVIVDYDEMLLEDKNIFSDNIRLGNTAIKIYPGYCFSQQTIILLNHNYSDVEKKLVVDVTSKIFQDKH</sequence>
<dbReference type="EMBL" id="BAABGR010000015">
    <property type="protein sequence ID" value="GAA4515788.1"/>
    <property type="molecule type" value="Genomic_DNA"/>
</dbReference>
<comment type="caution">
    <text evidence="1">The sequence shown here is derived from an EMBL/GenBank/DDBJ whole genome shotgun (WGS) entry which is preliminary data.</text>
</comment>
<proteinExistence type="predicted"/>
<evidence type="ECO:0000313" key="2">
    <source>
        <dbReference type="Proteomes" id="UP001500394"/>
    </source>
</evidence>
<keyword evidence="2" id="KW-1185">Reference proteome</keyword>
<organism evidence="1 2">
    <name type="scientific">Sphingobacterium thermophilum</name>
    <dbReference type="NCBI Taxonomy" id="768534"/>
    <lineage>
        <taxon>Bacteria</taxon>
        <taxon>Pseudomonadati</taxon>
        <taxon>Bacteroidota</taxon>
        <taxon>Sphingobacteriia</taxon>
        <taxon>Sphingobacteriales</taxon>
        <taxon>Sphingobacteriaceae</taxon>
        <taxon>Sphingobacterium</taxon>
    </lineage>
</organism>
<gene>
    <name evidence="1" type="ORF">GCM10023173_14110</name>
</gene>
<name>A0ABP8R1S9_9SPHI</name>
<reference evidence="2" key="1">
    <citation type="journal article" date="2019" name="Int. J. Syst. Evol. Microbiol.">
        <title>The Global Catalogue of Microorganisms (GCM) 10K type strain sequencing project: providing services to taxonomists for standard genome sequencing and annotation.</title>
        <authorList>
            <consortium name="The Broad Institute Genomics Platform"/>
            <consortium name="The Broad Institute Genome Sequencing Center for Infectious Disease"/>
            <person name="Wu L."/>
            <person name="Ma J."/>
        </authorList>
    </citation>
    <scope>NUCLEOTIDE SEQUENCE [LARGE SCALE GENOMIC DNA]</scope>
    <source>
        <strain evidence="2">JCM 17858</strain>
    </source>
</reference>
<dbReference type="Proteomes" id="UP001500394">
    <property type="component" value="Unassembled WGS sequence"/>
</dbReference>
<protein>
    <submittedName>
        <fullName evidence="1">Uncharacterized protein</fullName>
    </submittedName>
</protein>